<dbReference type="AlphaFoldDB" id="A0A7W8QL66"/>
<dbReference type="Proteomes" id="UP000572635">
    <property type="component" value="Unassembled WGS sequence"/>
</dbReference>
<organism evidence="1 2">
    <name type="scientific">Nocardiopsis composta</name>
    <dbReference type="NCBI Taxonomy" id="157465"/>
    <lineage>
        <taxon>Bacteria</taxon>
        <taxon>Bacillati</taxon>
        <taxon>Actinomycetota</taxon>
        <taxon>Actinomycetes</taxon>
        <taxon>Streptosporangiales</taxon>
        <taxon>Nocardiopsidaceae</taxon>
        <taxon>Nocardiopsis</taxon>
    </lineage>
</organism>
<evidence type="ECO:0000313" key="2">
    <source>
        <dbReference type="Proteomes" id="UP000572635"/>
    </source>
</evidence>
<dbReference type="RefSeq" id="WP_184391902.1">
    <property type="nucleotide sequence ID" value="NZ_BAAAJD010000042.1"/>
</dbReference>
<dbReference type="EMBL" id="JACHDB010000001">
    <property type="protein sequence ID" value="MBB5432320.1"/>
    <property type="molecule type" value="Genomic_DNA"/>
</dbReference>
<accession>A0A7W8QL66</accession>
<name>A0A7W8QL66_9ACTN</name>
<reference evidence="1 2" key="1">
    <citation type="submission" date="2020-08" db="EMBL/GenBank/DDBJ databases">
        <title>Sequencing the genomes of 1000 actinobacteria strains.</title>
        <authorList>
            <person name="Klenk H.-P."/>
        </authorList>
    </citation>
    <scope>NUCLEOTIDE SEQUENCE [LARGE SCALE GENOMIC DNA]</scope>
    <source>
        <strain evidence="1 2">DSM 44551</strain>
    </source>
</reference>
<evidence type="ECO:0000313" key="1">
    <source>
        <dbReference type="EMBL" id="MBB5432320.1"/>
    </source>
</evidence>
<comment type="caution">
    <text evidence="1">The sequence shown here is derived from an EMBL/GenBank/DDBJ whole genome shotgun (WGS) entry which is preliminary data.</text>
</comment>
<sequence length="90" mass="10064">MSEVECPVCGLGRVAGYRVPPRLDGAAFRMCGECEAVWEQGQDIDRDFAEDLLGYLRDRGLQPWLEDLERERAWPAVAVPEAEDLPGAED</sequence>
<protein>
    <submittedName>
        <fullName evidence="1">Uncharacterized protein</fullName>
    </submittedName>
</protein>
<proteinExistence type="predicted"/>
<keyword evidence="2" id="KW-1185">Reference proteome</keyword>
<gene>
    <name evidence="1" type="ORF">HDA36_002404</name>
</gene>